<name>A0A1D7U312_9HYPH</name>
<dbReference type="InterPro" id="IPR032466">
    <property type="entry name" value="Metal_Hydrolase"/>
</dbReference>
<dbReference type="SUPFAM" id="SSF51556">
    <property type="entry name" value="Metallo-dependent hydrolases"/>
    <property type="match status" value="1"/>
</dbReference>
<dbReference type="InterPro" id="IPR006311">
    <property type="entry name" value="TAT_signal"/>
</dbReference>
<evidence type="ECO:0000313" key="4">
    <source>
        <dbReference type="Proteomes" id="UP000094969"/>
    </source>
</evidence>
<evidence type="ECO:0000313" key="3">
    <source>
        <dbReference type="EMBL" id="AOO81755.1"/>
    </source>
</evidence>
<evidence type="ECO:0000256" key="1">
    <source>
        <dbReference type="ARBA" id="ARBA00006745"/>
    </source>
</evidence>
<dbReference type="SUPFAM" id="SSF51338">
    <property type="entry name" value="Composite domain of metallo-dependent hydrolases"/>
    <property type="match status" value="1"/>
</dbReference>
<dbReference type="KEGG" id="bvv:BHK69_16015"/>
<dbReference type="InterPro" id="IPR050287">
    <property type="entry name" value="MTA/SAH_deaminase"/>
</dbReference>
<feature type="domain" description="Amidohydrolase-related" evidence="2">
    <location>
        <begin position="89"/>
        <end position="443"/>
    </location>
</feature>
<proteinExistence type="inferred from homology"/>
<dbReference type="PANTHER" id="PTHR43794:SF5">
    <property type="entry name" value="CHLOROHYDROLASE FAMILY PROTEIN"/>
    <property type="match status" value="1"/>
</dbReference>
<sequence>MSQPIPDRRDLLLGAAAALAVAAAPMPEVYAQARSDRALLFRNATLVTMEAEDGGVRAGDLMVREGRIAAIGERLEAGDAEVVEAQGNILIPGLINSHIHLGQAIIRGLSADHTLGQYFQVVVGRYSPKLSAQDLAASDYAGALEQLEAGVTTIFDWSREVLTPAHADAAIDAMRRSGIRAFLGYAIPGAAQGGEAVKADIRRVLAGPLASREGRVRLALGIRGPDSSSPEDTLSDFTLARELDLLHQFHIGAWLYAARRPRAVAQLTADKLLSAKSILVHANDLDEDEYRIVSDAGAKVVVTPEVEMLMGHGQPATGRVLRNGGRPGLGVDVVTGIGGDMFTQMRSALSAQRLADNLAAQQKKEPLKAVTLTTRQVLAAATIDGARLLGIESETGSLRAGKRADIVMLKGRGLANTPIHDPVAAVVMQGHVGLVDTVLVDGEPIKRDGRFIGRDIAKAASDLQRQASDLMKR</sequence>
<dbReference type="InterPro" id="IPR011059">
    <property type="entry name" value="Metal-dep_hydrolase_composite"/>
</dbReference>
<dbReference type="NCBIfam" id="NF006056">
    <property type="entry name" value="PRK08204.1"/>
    <property type="match status" value="1"/>
</dbReference>
<dbReference type="Gene3D" id="3.20.20.140">
    <property type="entry name" value="Metal-dependent hydrolases"/>
    <property type="match status" value="1"/>
</dbReference>
<dbReference type="Pfam" id="PF01979">
    <property type="entry name" value="Amidohydro_1"/>
    <property type="match status" value="1"/>
</dbReference>
<comment type="similarity">
    <text evidence="1">Belongs to the metallo-dependent hydrolases superfamily. ATZ/TRZ family.</text>
</comment>
<reference evidence="3 4" key="1">
    <citation type="journal article" date="2015" name="Antonie Van Leeuwenhoek">
        <title>Bosea vaviloviae sp. nov., a new species of slow-growing rhizobia isolated from nodules of the relict species Vavilovia formosa (Stev.) Fed.</title>
        <authorList>
            <person name="Safronova V.I."/>
            <person name="Kuznetsova I.G."/>
            <person name="Sazanova A.L."/>
            <person name="Kimeklis A.K."/>
            <person name="Belimov A.A."/>
            <person name="Andronov E.E."/>
            <person name="Pinaev A.G."/>
            <person name="Chizhevskaya E.P."/>
            <person name="Pukhaev A.R."/>
            <person name="Popov K.P."/>
            <person name="Willems A."/>
            <person name="Tikhonovich I.A."/>
        </authorList>
    </citation>
    <scope>NUCLEOTIDE SEQUENCE [LARGE SCALE GENOMIC DNA]</scope>
    <source>
        <strain evidence="3 4">Vaf18</strain>
    </source>
</reference>
<evidence type="ECO:0000259" key="2">
    <source>
        <dbReference type="Pfam" id="PF01979"/>
    </source>
</evidence>
<gene>
    <name evidence="3" type="ORF">BHK69_16015</name>
</gene>
<organism evidence="3 4">
    <name type="scientific">Bosea vaviloviae</name>
    <dbReference type="NCBI Taxonomy" id="1526658"/>
    <lineage>
        <taxon>Bacteria</taxon>
        <taxon>Pseudomonadati</taxon>
        <taxon>Pseudomonadota</taxon>
        <taxon>Alphaproteobacteria</taxon>
        <taxon>Hyphomicrobiales</taxon>
        <taxon>Boseaceae</taxon>
        <taxon>Bosea</taxon>
    </lineage>
</organism>
<dbReference type="InterPro" id="IPR006680">
    <property type="entry name" value="Amidohydro-rel"/>
</dbReference>
<dbReference type="PANTHER" id="PTHR43794">
    <property type="entry name" value="AMINOHYDROLASE SSNA-RELATED"/>
    <property type="match status" value="1"/>
</dbReference>
<dbReference type="Gene3D" id="2.30.40.10">
    <property type="entry name" value="Urease, subunit C, domain 1"/>
    <property type="match status" value="1"/>
</dbReference>
<keyword evidence="4" id="KW-1185">Reference proteome</keyword>
<dbReference type="Proteomes" id="UP000094969">
    <property type="component" value="Chromosome"/>
</dbReference>
<dbReference type="PROSITE" id="PS51318">
    <property type="entry name" value="TAT"/>
    <property type="match status" value="1"/>
</dbReference>
<dbReference type="EMBL" id="CP017147">
    <property type="protein sequence ID" value="AOO81755.1"/>
    <property type="molecule type" value="Genomic_DNA"/>
</dbReference>
<dbReference type="AlphaFoldDB" id="A0A1D7U312"/>
<accession>A0A1D7U312</accession>
<dbReference type="OrthoDB" id="9796020at2"/>
<dbReference type="STRING" id="1526658.BHK69_16015"/>
<dbReference type="RefSeq" id="WP_069690966.1">
    <property type="nucleotide sequence ID" value="NZ_CP017147.1"/>
</dbReference>
<protein>
    <recommendedName>
        <fullName evidence="2">Amidohydrolase-related domain-containing protein</fullName>
    </recommendedName>
</protein>
<dbReference type="GO" id="GO:0016810">
    <property type="term" value="F:hydrolase activity, acting on carbon-nitrogen (but not peptide) bonds"/>
    <property type="evidence" value="ECO:0007669"/>
    <property type="project" value="InterPro"/>
</dbReference>